<evidence type="ECO:0000256" key="3">
    <source>
        <dbReference type="SAM" id="MobiDB-lite"/>
    </source>
</evidence>
<dbReference type="InterPro" id="IPR035979">
    <property type="entry name" value="RBD_domain_sf"/>
</dbReference>
<dbReference type="GO" id="GO:0030626">
    <property type="term" value="F:U12 snRNA binding"/>
    <property type="evidence" value="ECO:0007669"/>
    <property type="project" value="TreeGrafter"/>
</dbReference>
<name>A0A1S3I2R9_LINAN</name>
<feature type="domain" description="RRM" evidence="4">
    <location>
        <begin position="395"/>
        <end position="474"/>
    </location>
</feature>
<evidence type="ECO:0000313" key="5">
    <source>
        <dbReference type="Proteomes" id="UP000085678"/>
    </source>
</evidence>
<accession>A0A1S3I2R9</accession>
<dbReference type="InterPro" id="IPR012677">
    <property type="entry name" value="Nucleotide-bd_a/b_plait_sf"/>
</dbReference>
<dbReference type="SMART" id="SM00360">
    <property type="entry name" value="RRM"/>
    <property type="match status" value="1"/>
</dbReference>
<dbReference type="InterPro" id="IPR045164">
    <property type="entry name" value="RBM41/RNPC3"/>
</dbReference>
<gene>
    <name evidence="6" type="primary">LOC106160490</name>
</gene>
<organism evidence="5 6">
    <name type="scientific">Lingula anatina</name>
    <name type="common">Brachiopod</name>
    <name type="synonym">Lingula unguis</name>
    <dbReference type="NCBI Taxonomy" id="7574"/>
    <lineage>
        <taxon>Eukaryota</taxon>
        <taxon>Metazoa</taxon>
        <taxon>Spiralia</taxon>
        <taxon>Lophotrochozoa</taxon>
        <taxon>Brachiopoda</taxon>
        <taxon>Linguliformea</taxon>
        <taxon>Lingulata</taxon>
        <taxon>Lingulida</taxon>
        <taxon>Linguloidea</taxon>
        <taxon>Lingulidae</taxon>
        <taxon>Lingula</taxon>
    </lineage>
</organism>
<feature type="region of interest" description="Disordered" evidence="3">
    <location>
        <begin position="318"/>
        <end position="354"/>
    </location>
</feature>
<dbReference type="PROSITE" id="PS50102">
    <property type="entry name" value="RRM"/>
    <property type="match status" value="1"/>
</dbReference>
<dbReference type="GeneID" id="106160490"/>
<dbReference type="GO" id="GO:0097157">
    <property type="term" value="F:pre-mRNA intronic binding"/>
    <property type="evidence" value="ECO:0007669"/>
    <property type="project" value="TreeGrafter"/>
</dbReference>
<dbReference type="AlphaFoldDB" id="A0A1S3I2R9"/>
<feature type="region of interest" description="Disordered" evidence="3">
    <location>
        <begin position="1"/>
        <end position="57"/>
    </location>
</feature>
<dbReference type="KEGG" id="lak:106160490"/>
<dbReference type="Proteomes" id="UP000085678">
    <property type="component" value="Unplaced"/>
</dbReference>
<dbReference type="PANTHER" id="PTHR16105:SF2">
    <property type="entry name" value="RNA-BINDING PROTEIN 41"/>
    <property type="match status" value="1"/>
</dbReference>
<protein>
    <submittedName>
        <fullName evidence="6">RNA-binding protein 41-like</fullName>
    </submittedName>
</protein>
<evidence type="ECO:0000259" key="4">
    <source>
        <dbReference type="PROSITE" id="PS50102"/>
    </source>
</evidence>
<dbReference type="GO" id="GO:0005689">
    <property type="term" value="C:U12-type spliceosomal complex"/>
    <property type="evidence" value="ECO:0007669"/>
    <property type="project" value="TreeGrafter"/>
</dbReference>
<evidence type="ECO:0000256" key="1">
    <source>
        <dbReference type="ARBA" id="ARBA00022884"/>
    </source>
</evidence>
<dbReference type="Pfam" id="PF00076">
    <property type="entry name" value="RRM_1"/>
    <property type="match status" value="1"/>
</dbReference>
<reference evidence="6" key="1">
    <citation type="submission" date="2025-08" db="UniProtKB">
        <authorList>
            <consortium name="RefSeq"/>
        </authorList>
    </citation>
    <scope>IDENTIFICATION</scope>
    <source>
        <tissue evidence="6">Gonads</tissue>
    </source>
</reference>
<keyword evidence="5" id="KW-1185">Reference proteome</keyword>
<dbReference type="PANTHER" id="PTHR16105">
    <property type="entry name" value="RNA-BINDING REGION-CONTAINING PROTEIN 3"/>
    <property type="match status" value="1"/>
</dbReference>
<evidence type="ECO:0000256" key="2">
    <source>
        <dbReference type="PROSITE-ProRule" id="PRU00176"/>
    </source>
</evidence>
<dbReference type="GO" id="GO:0000398">
    <property type="term" value="P:mRNA splicing, via spliceosome"/>
    <property type="evidence" value="ECO:0007669"/>
    <property type="project" value="TreeGrafter"/>
</dbReference>
<sequence length="478" mass="53432">MPGGSVNGRPLREDPNSYSRTGIPCGNPRRYQSGAVVKMGPDASRPPLSKYARLDMPAEDIETEGERQLKRLLEKQLKTDVTLADQMRQKKVFSEATVFRPESGVTSGQLSLDQYRTITERETRAQILRQYGLSEEEVLLKIQADTGTLQTGSSKLRMASEVREKKLQEIEKKIAQKEVELSKPDTFGGTAQLSRQAMDLEKAISQDSNKAKLTQVLVTTKNWTKTDYPADHPMNNLHSLIKEVSQVKPRMEGGYSRVDEGLLGQGSDVNTKEAETDFEFCGPLTKEEMKKQELHSSKLDRGVSDNIVVTCDAAEESCDNNKVKGQGQEVTDQGQGSSDVKDEGQETQQSLTSSRTLDVYVEPLSEEHIKQNCLTLEEIRSLPRFNNYEPGEPSQTLYLKNLPPSVEEKDLVALFVRFQNPAGPRIIFRLFKHRKMKGQAFVTFDSAETAGHALSVVNGYNLKGKPVIIQYGKKKDVT</sequence>
<dbReference type="InParanoid" id="A0A1S3I2R9"/>
<dbReference type="Gene3D" id="3.30.70.330">
    <property type="match status" value="1"/>
</dbReference>
<feature type="compositionally biased region" description="Polar residues" evidence="3">
    <location>
        <begin position="328"/>
        <end position="338"/>
    </location>
</feature>
<dbReference type="InterPro" id="IPR000504">
    <property type="entry name" value="RRM_dom"/>
</dbReference>
<dbReference type="OrthoDB" id="277802at2759"/>
<proteinExistence type="predicted"/>
<evidence type="ECO:0000313" key="6">
    <source>
        <dbReference type="RefSeq" id="XP_013392565.1"/>
    </source>
</evidence>
<dbReference type="STRING" id="7574.A0A1S3I2R9"/>
<keyword evidence="1 2" id="KW-0694">RNA-binding</keyword>
<dbReference type="RefSeq" id="XP_013392565.1">
    <property type="nucleotide sequence ID" value="XM_013537111.1"/>
</dbReference>
<dbReference type="SUPFAM" id="SSF54928">
    <property type="entry name" value="RNA-binding domain, RBD"/>
    <property type="match status" value="1"/>
</dbReference>